<comment type="similarity">
    <text evidence="1">Belongs to the TfdA dioxygenase family.</text>
</comment>
<sequence length="304" mass="33991">MIHVEPNHGVMGATVTGIDLHQPLADTDFADVLRALGRHCVLRFPDQLLSAAELRDFSARFGALQSGLGTSEPGVPEVSILSNVKEGGKLIGIPDAGQDWHTDMTYNRTPGFVNALVAYKVPVRDGVVLGATEFCDTAAAYEGLSDALKQRLADASATHDLNMYWEHMRREKGSSRAPLTPEQRRARPPVEHPVFLTHPVSGRRIIYVNPGFTDFINGVERAESDAILTELFTHIMRPEYRYVHRWQQDDLLIWDHLSSWHYAVPDYGPDEHRLMKRCQVMADKIFDPDFIKRALGTQLAAGPT</sequence>
<evidence type="ECO:0000256" key="3">
    <source>
        <dbReference type="ARBA" id="ARBA00022964"/>
    </source>
</evidence>
<dbReference type="InterPro" id="IPR003819">
    <property type="entry name" value="TauD/TfdA-like"/>
</dbReference>
<evidence type="ECO:0000256" key="5">
    <source>
        <dbReference type="ARBA" id="ARBA00023004"/>
    </source>
</evidence>
<dbReference type="PANTHER" id="PTHR30468:SF1">
    <property type="entry name" value="ALPHA-KETOGLUTARATE-DEPENDENT SULFONATE DIOXYGENASE"/>
    <property type="match status" value="1"/>
</dbReference>
<name>A0ABS5ERA3_9PROT</name>
<evidence type="ECO:0000256" key="1">
    <source>
        <dbReference type="ARBA" id="ARBA00005896"/>
    </source>
</evidence>
<dbReference type="EMBL" id="JAAEDI010000042">
    <property type="protein sequence ID" value="MBR0653187.1"/>
    <property type="molecule type" value="Genomic_DNA"/>
</dbReference>
<dbReference type="Gene3D" id="3.60.130.10">
    <property type="entry name" value="Clavaminate synthase-like"/>
    <property type="match status" value="1"/>
</dbReference>
<keyword evidence="8" id="KW-1185">Reference proteome</keyword>
<dbReference type="Pfam" id="PF02668">
    <property type="entry name" value="TauD"/>
    <property type="match status" value="1"/>
</dbReference>
<evidence type="ECO:0000256" key="4">
    <source>
        <dbReference type="ARBA" id="ARBA00023002"/>
    </source>
</evidence>
<dbReference type="InterPro" id="IPR051323">
    <property type="entry name" value="AtsK-like"/>
</dbReference>
<accession>A0ABS5ERA3</accession>
<evidence type="ECO:0000313" key="8">
    <source>
        <dbReference type="Proteomes" id="UP000698752"/>
    </source>
</evidence>
<evidence type="ECO:0000313" key="7">
    <source>
        <dbReference type="EMBL" id="MBR0653187.1"/>
    </source>
</evidence>
<dbReference type="PANTHER" id="PTHR30468">
    <property type="entry name" value="ALPHA-KETOGLUTARATE-DEPENDENT SULFONATE DIOXYGENASE"/>
    <property type="match status" value="1"/>
</dbReference>
<dbReference type="RefSeq" id="WP_211871892.1">
    <property type="nucleotide sequence ID" value="NZ_JAAEDI010000042.1"/>
</dbReference>
<comment type="caution">
    <text evidence="7">The sequence shown here is derived from an EMBL/GenBank/DDBJ whole genome shotgun (WGS) entry which is preliminary data.</text>
</comment>
<dbReference type="InterPro" id="IPR042098">
    <property type="entry name" value="TauD-like_sf"/>
</dbReference>
<protein>
    <submittedName>
        <fullName evidence="7">TauD/TfdA family dioxygenase</fullName>
    </submittedName>
</protein>
<reference evidence="8" key="1">
    <citation type="journal article" date="2021" name="Syst. Appl. Microbiol.">
        <title>Roseomonas hellenica sp. nov., isolated from roots of wild-growing Alkanna tinctoria.</title>
        <authorList>
            <person name="Rat A."/>
            <person name="Naranjo H.D."/>
            <person name="Lebbe L."/>
            <person name="Cnockaert M."/>
            <person name="Krigas N."/>
            <person name="Grigoriadou K."/>
            <person name="Maloupa E."/>
            <person name="Willems A."/>
        </authorList>
    </citation>
    <scope>NUCLEOTIDE SEQUENCE [LARGE SCALE GENOMIC DNA]</scope>
    <source>
        <strain evidence="8">LMG 31159</strain>
    </source>
</reference>
<dbReference type="Proteomes" id="UP000698752">
    <property type="component" value="Unassembled WGS sequence"/>
</dbReference>
<evidence type="ECO:0000259" key="6">
    <source>
        <dbReference type="Pfam" id="PF02668"/>
    </source>
</evidence>
<keyword evidence="2" id="KW-0479">Metal-binding</keyword>
<dbReference type="GO" id="GO:0051213">
    <property type="term" value="F:dioxygenase activity"/>
    <property type="evidence" value="ECO:0007669"/>
    <property type="project" value="UniProtKB-KW"/>
</dbReference>
<keyword evidence="4" id="KW-0560">Oxidoreductase</keyword>
<evidence type="ECO:0000256" key="2">
    <source>
        <dbReference type="ARBA" id="ARBA00022723"/>
    </source>
</evidence>
<keyword evidence="5" id="KW-0408">Iron</keyword>
<organism evidence="7 8">
    <name type="scientific">Neoroseomonas terrae</name>
    <dbReference type="NCBI Taxonomy" id="424799"/>
    <lineage>
        <taxon>Bacteria</taxon>
        <taxon>Pseudomonadati</taxon>
        <taxon>Pseudomonadota</taxon>
        <taxon>Alphaproteobacteria</taxon>
        <taxon>Acetobacterales</taxon>
        <taxon>Acetobacteraceae</taxon>
        <taxon>Neoroseomonas</taxon>
    </lineage>
</organism>
<proteinExistence type="inferred from homology"/>
<dbReference type="SUPFAM" id="SSF51197">
    <property type="entry name" value="Clavaminate synthase-like"/>
    <property type="match status" value="1"/>
</dbReference>
<feature type="domain" description="TauD/TfdA-like" evidence="6">
    <location>
        <begin position="9"/>
        <end position="278"/>
    </location>
</feature>
<gene>
    <name evidence="7" type="ORF">GXW78_26260</name>
</gene>
<keyword evidence="3 7" id="KW-0223">Dioxygenase</keyword>